<dbReference type="EMBL" id="OMOR01000001">
    <property type="protein sequence ID" value="SPH22697.1"/>
    <property type="molecule type" value="Genomic_DNA"/>
</dbReference>
<feature type="domain" description="TadE-like" evidence="2">
    <location>
        <begin position="18"/>
        <end position="60"/>
    </location>
</feature>
<reference evidence="3 4" key="1">
    <citation type="submission" date="2018-03" db="EMBL/GenBank/DDBJ databases">
        <authorList>
            <person name="Keele B.F."/>
        </authorList>
    </citation>
    <scope>NUCLEOTIDE SEQUENCE [LARGE SCALE GENOMIC DNA]</scope>
    <source>
        <strain evidence="3 4">CECT 8599</strain>
    </source>
</reference>
<name>A0A2R8BHX0_9RHOB</name>
<feature type="transmembrane region" description="Helical" evidence="1">
    <location>
        <begin position="20"/>
        <end position="44"/>
    </location>
</feature>
<gene>
    <name evidence="3" type="ORF">ASD8599_03442</name>
</gene>
<keyword evidence="1" id="KW-0472">Membrane</keyword>
<evidence type="ECO:0000259" key="2">
    <source>
        <dbReference type="Pfam" id="PF07811"/>
    </source>
</evidence>
<evidence type="ECO:0000256" key="1">
    <source>
        <dbReference type="SAM" id="Phobius"/>
    </source>
</evidence>
<accession>A0A2R8BHX0</accession>
<keyword evidence="1" id="KW-0812">Transmembrane</keyword>
<evidence type="ECO:0000313" key="3">
    <source>
        <dbReference type="EMBL" id="SPH22697.1"/>
    </source>
</evidence>
<dbReference type="InterPro" id="IPR012495">
    <property type="entry name" value="TadE-like_dom"/>
</dbReference>
<keyword evidence="1" id="KW-1133">Transmembrane helix</keyword>
<sequence length="178" mass="19811">MIRKTKQFLRRFGRDEDGQLVIEFALAVPLIFTLFLTSIELGIYSMRQVFLDRGVDMTVRNVRLGTGVQFTHNDLKNSICDMAGNLPDCESALRLSLTPVNIRNFGGIGMPSDCVDVSQPIEPPTVFSLGLDNEMMLVRACYMFKPVFPSTGLGYAFTKDGSGRSKMVSISAFVQEPR</sequence>
<protein>
    <recommendedName>
        <fullName evidence="2">TadE-like domain-containing protein</fullName>
    </recommendedName>
</protein>
<dbReference type="Proteomes" id="UP000244880">
    <property type="component" value="Unassembled WGS sequence"/>
</dbReference>
<organism evidence="3 4">
    <name type="scientific">Ascidiaceihabitans donghaensis</name>
    <dbReference type="NCBI Taxonomy" id="1510460"/>
    <lineage>
        <taxon>Bacteria</taxon>
        <taxon>Pseudomonadati</taxon>
        <taxon>Pseudomonadota</taxon>
        <taxon>Alphaproteobacteria</taxon>
        <taxon>Rhodobacterales</taxon>
        <taxon>Paracoccaceae</taxon>
        <taxon>Ascidiaceihabitans</taxon>
    </lineage>
</organism>
<keyword evidence="4" id="KW-1185">Reference proteome</keyword>
<proteinExistence type="predicted"/>
<dbReference type="RefSeq" id="WP_108829614.1">
    <property type="nucleotide sequence ID" value="NZ_OMOR01000001.1"/>
</dbReference>
<evidence type="ECO:0000313" key="4">
    <source>
        <dbReference type="Proteomes" id="UP000244880"/>
    </source>
</evidence>
<dbReference type="AlphaFoldDB" id="A0A2R8BHX0"/>
<dbReference type="OrthoDB" id="7907064at2"/>
<dbReference type="Pfam" id="PF07811">
    <property type="entry name" value="TadE"/>
    <property type="match status" value="1"/>
</dbReference>